<keyword evidence="2" id="KW-0479">Metal-binding</keyword>
<dbReference type="PANTHER" id="PTHR43165">
    <property type="entry name" value="METALLOPHOSPHOESTERASE"/>
    <property type="match status" value="1"/>
</dbReference>
<organism evidence="4 5">
    <name type="scientific">Candidatus Desulfatibia vada</name>
    <dbReference type="NCBI Taxonomy" id="2841696"/>
    <lineage>
        <taxon>Bacteria</taxon>
        <taxon>Pseudomonadati</taxon>
        <taxon>Thermodesulfobacteriota</taxon>
        <taxon>Desulfobacteria</taxon>
        <taxon>Desulfobacterales</taxon>
        <taxon>Desulfobacterales incertae sedis</taxon>
        <taxon>Candidatus Desulfatibia</taxon>
    </lineage>
</organism>
<dbReference type="Pfam" id="PF12850">
    <property type="entry name" value="Metallophos_2"/>
    <property type="match status" value="1"/>
</dbReference>
<name>A0A8J6P1K8_9BACT</name>
<dbReference type="InterPro" id="IPR053193">
    <property type="entry name" value="MetalloPDE_YfcE-like"/>
</dbReference>
<proteinExistence type="inferred from homology"/>
<dbReference type="Proteomes" id="UP000605201">
    <property type="component" value="Unassembled WGS sequence"/>
</dbReference>
<comment type="cofactor">
    <cofactor evidence="2">
        <name>a divalent metal cation</name>
        <dbReference type="ChEBI" id="CHEBI:60240"/>
    </cofactor>
</comment>
<dbReference type="InterPro" id="IPR029052">
    <property type="entry name" value="Metallo-depent_PP-like"/>
</dbReference>
<feature type="domain" description="Calcineurin-like phosphoesterase" evidence="3">
    <location>
        <begin position="1"/>
        <end position="155"/>
    </location>
</feature>
<evidence type="ECO:0000313" key="5">
    <source>
        <dbReference type="Proteomes" id="UP000605201"/>
    </source>
</evidence>
<dbReference type="GO" id="GO:0016787">
    <property type="term" value="F:hydrolase activity"/>
    <property type="evidence" value="ECO:0007669"/>
    <property type="project" value="UniProtKB-UniRule"/>
</dbReference>
<dbReference type="EC" id="3.1.4.-" evidence="2"/>
<accession>A0A8J6P1K8</accession>
<evidence type="ECO:0000259" key="3">
    <source>
        <dbReference type="Pfam" id="PF12850"/>
    </source>
</evidence>
<dbReference type="GO" id="GO:0046872">
    <property type="term" value="F:metal ion binding"/>
    <property type="evidence" value="ECO:0007669"/>
    <property type="project" value="UniProtKB-KW"/>
</dbReference>
<comment type="similarity">
    <text evidence="1 2">Belongs to the metallophosphoesterase superfamily. YfcE family.</text>
</comment>
<evidence type="ECO:0000313" key="4">
    <source>
        <dbReference type="EMBL" id="MBC8432648.1"/>
    </source>
</evidence>
<dbReference type="SUPFAM" id="SSF56300">
    <property type="entry name" value="Metallo-dependent phosphatases"/>
    <property type="match status" value="1"/>
</dbReference>
<dbReference type="AlphaFoldDB" id="A0A8J6P1K8"/>
<evidence type="ECO:0000256" key="2">
    <source>
        <dbReference type="RuleBase" id="RU362039"/>
    </source>
</evidence>
<gene>
    <name evidence="4" type="ORF">H8D96_12115</name>
</gene>
<dbReference type="EMBL" id="JACNIG010000240">
    <property type="protein sequence ID" value="MBC8432648.1"/>
    <property type="molecule type" value="Genomic_DNA"/>
</dbReference>
<dbReference type="InterPro" id="IPR024654">
    <property type="entry name" value="Calcineurin-like_PHP_lpxH"/>
</dbReference>
<dbReference type="InterPro" id="IPR000979">
    <property type="entry name" value="Phosphodiesterase_MJ0936/Vps29"/>
</dbReference>
<reference evidence="4 5" key="1">
    <citation type="submission" date="2020-08" db="EMBL/GenBank/DDBJ databases">
        <title>Bridging the membrane lipid divide: bacteria of the FCB group superphylum have the potential to synthesize archaeal ether lipids.</title>
        <authorList>
            <person name="Villanueva L."/>
            <person name="Von Meijenfeldt F.A.B."/>
            <person name="Westbye A.B."/>
            <person name="Yadav S."/>
            <person name="Hopmans E.C."/>
            <person name="Dutilh B.E."/>
            <person name="Sinninghe Damste J.S."/>
        </authorList>
    </citation>
    <scope>NUCLEOTIDE SEQUENCE [LARGE SCALE GENOMIC DNA]</scope>
    <source>
        <strain evidence="4">NIOZ-UU17</strain>
    </source>
</reference>
<sequence>MIVAVMSDSHDNIWKLREALAIIKNENAGMIIHCGDFVAPFMLKELHEASIPVHGVFGNNDGDQHLLTKFSLTTMTNVTFHGLVGQVDIEGFKLAFTHQEIVGEGLAYGGNFNLVCFGHSHEYMQKNIDRTVLLNPGEIMGKDGLPGFCLVDTETTVITRVDLR</sequence>
<dbReference type="PANTHER" id="PTHR43165:SF1">
    <property type="entry name" value="PHOSPHODIESTERASE MJ0936"/>
    <property type="match status" value="1"/>
</dbReference>
<protein>
    <recommendedName>
        <fullName evidence="2">Phosphoesterase</fullName>
        <ecNumber evidence="2">3.1.4.-</ecNumber>
    </recommendedName>
</protein>
<comment type="caution">
    <text evidence="4">The sequence shown here is derived from an EMBL/GenBank/DDBJ whole genome shotgun (WGS) entry which is preliminary data.</text>
</comment>
<dbReference type="NCBIfam" id="TIGR00040">
    <property type="entry name" value="yfcE"/>
    <property type="match status" value="1"/>
</dbReference>
<evidence type="ECO:0000256" key="1">
    <source>
        <dbReference type="ARBA" id="ARBA00008950"/>
    </source>
</evidence>
<dbReference type="Gene3D" id="3.60.21.10">
    <property type="match status" value="1"/>
</dbReference>